<accession>A0A5B8SS49</accession>
<proteinExistence type="predicted"/>
<evidence type="ECO:0000313" key="2">
    <source>
        <dbReference type="Proteomes" id="UP000321272"/>
    </source>
</evidence>
<sequence>MAQSIIRGLTPSKAIWASVNGELYQGKLDIRSLRAISGQIRSKLVVFVEDDFAEMWVNSILISIESIARDAVSIHPMKGDGTAVKVHKNHNLDPSAKQKSVCIIDGDSEQKENQAEFIFRLPGQCPESAVYDNILENIDKISGELAVALLKPYEFESQLIDRMKSVRNTNRDPHLLYAQLGKKIGFVPEARVKEAFLTIWCRLNTAYVESISTDLAGLVPLETDEVSISYI</sequence>
<name>A0A5B8SS49_9GAMM</name>
<dbReference type="RefSeq" id="WP_147183353.1">
    <property type="nucleotide sequence ID" value="NZ_CP042382.1"/>
</dbReference>
<dbReference type="AlphaFoldDB" id="A0A5B8SS49"/>
<reference evidence="1 2" key="1">
    <citation type="submission" date="2019-06" db="EMBL/GenBank/DDBJ databases">
        <title>Genome analyses of bacteria isolated from kimchi.</title>
        <authorList>
            <person name="Lee S."/>
            <person name="Ahn S."/>
            <person name="Roh S."/>
        </authorList>
    </citation>
    <scope>NUCLEOTIDE SEQUENCE [LARGE SCALE GENOMIC DNA]</scope>
    <source>
        <strain evidence="1 2">CBA4606</strain>
    </source>
</reference>
<keyword evidence="2" id="KW-1185">Reference proteome</keyword>
<dbReference type="Proteomes" id="UP000321272">
    <property type="component" value="Chromosome"/>
</dbReference>
<protein>
    <submittedName>
        <fullName evidence="1">Uncharacterized protein</fullName>
    </submittedName>
</protein>
<dbReference type="OrthoDB" id="9815944at2"/>
<organism evidence="1 2">
    <name type="scientific">Pistricoccus aurantiacus</name>
    <dbReference type="NCBI Taxonomy" id="1883414"/>
    <lineage>
        <taxon>Bacteria</taxon>
        <taxon>Pseudomonadati</taxon>
        <taxon>Pseudomonadota</taxon>
        <taxon>Gammaproteobacteria</taxon>
        <taxon>Oceanospirillales</taxon>
        <taxon>Halomonadaceae</taxon>
        <taxon>Pistricoccus</taxon>
    </lineage>
</organism>
<gene>
    <name evidence="1" type="ORF">FGL86_03815</name>
</gene>
<evidence type="ECO:0000313" key="1">
    <source>
        <dbReference type="EMBL" id="QEA38285.1"/>
    </source>
</evidence>
<dbReference type="KEGG" id="paur:FGL86_03815"/>
<dbReference type="EMBL" id="CP042382">
    <property type="protein sequence ID" value="QEA38285.1"/>
    <property type="molecule type" value="Genomic_DNA"/>
</dbReference>